<dbReference type="InterPro" id="IPR023023">
    <property type="entry name" value="dNTPase_2"/>
</dbReference>
<name>A0A511XM93_9PROT</name>
<reference evidence="5 6" key="1">
    <citation type="submission" date="2019-07" db="EMBL/GenBank/DDBJ databases">
        <title>Whole genome shotgun sequence of Acetobacter oeni NBRC 105207.</title>
        <authorList>
            <person name="Hosoyama A."/>
            <person name="Uohara A."/>
            <person name="Ohji S."/>
            <person name="Ichikawa N."/>
        </authorList>
    </citation>
    <scope>NUCLEOTIDE SEQUENCE [LARGE SCALE GENOMIC DNA]</scope>
    <source>
        <strain evidence="5 6">NBRC 105207</strain>
    </source>
</reference>
<feature type="compositionally biased region" description="Low complexity" evidence="3">
    <location>
        <begin position="245"/>
        <end position="256"/>
    </location>
</feature>
<dbReference type="Proteomes" id="UP000321746">
    <property type="component" value="Unassembled WGS sequence"/>
</dbReference>
<evidence type="ECO:0000256" key="3">
    <source>
        <dbReference type="SAM" id="MobiDB-lite"/>
    </source>
</evidence>
<dbReference type="GO" id="GO:0006203">
    <property type="term" value="P:dGTP catabolic process"/>
    <property type="evidence" value="ECO:0007669"/>
    <property type="project" value="TreeGrafter"/>
</dbReference>
<dbReference type="OrthoDB" id="9803619at2"/>
<dbReference type="GO" id="GO:0008832">
    <property type="term" value="F:dGTPase activity"/>
    <property type="evidence" value="ECO:0007669"/>
    <property type="project" value="TreeGrafter"/>
</dbReference>
<dbReference type="Pfam" id="PF13286">
    <property type="entry name" value="HD_assoc"/>
    <property type="match status" value="1"/>
</dbReference>
<dbReference type="InterPro" id="IPR006261">
    <property type="entry name" value="dGTPase"/>
</dbReference>
<dbReference type="PROSITE" id="PS51831">
    <property type="entry name" value="HD"/>
    <property type="match status" value="1"/>
</dbReference>
<proteinExistence type="inferred from homology"/>
<dbReference type="InterPro" id="IPR026875">
    <property type="entry name" value="PHydrolase_assoc_dom"/>
</dbReference>
<dbReference type="AlphaFoldDB" id="A0A511XM93"/>
<dbReference type="HAMAP" id="MF_01212">
    <property type="entry name" value="dGTPase_type2"/>
    <property type="match status" value="1"/>
</dbReference>
<organism evidence="5 6">
    <name type="scientific">Acetobacter oeni</name>
    <dbReference type="NCBI Taxonomy" id="304077"/>
    <lineage>
        <taxon>Bacteria</taxon>
        <taxon>Pseudomonadati</taxon>
        <taxon>Pseudomonadota</taxon>
        <taxon>Alphaproteobacteria</taxon>
        <taxon>Acetobacterales</taxon>
        <taxon>Acetobacteraceae</taxon>
        <taxon>Acetobacter</taxon>
    </lineage>
</organism>
<sequence>MTTAPYAIHARPSRGRLFPEAESPTRSPWQRDRDRVIHSSGFRRLQYKTQVFINHEGDFFRTRLTHSLEVAQIARSMARHLNVDEDITEAIALAHDLGHTPFGHAGEDALSLAMETWGGFDHNTQALRQVTILERRYLQFDGLNLTWETLEGLAKHNGPVDYPSGWLRDYDAAHPLDLHTFASVEAQLAALADDIAYHGHDLDDGVKSGLLALDDLANVPIVGPALKEARELARNLPPRADPRYGAGETGEPPAEGSVAIPAMEQRLRHETVRRTINILATDVLNRTKLNLAKLDPRSADDIRHADHQVVAFSPEIADANAAIREFLFAKLYRHWKVNRMTHKARHVVAELFATLGASPGLLPDGWRDQALAATDEPARRRVVADYLASMTDRFAMEEHRRLTDLSVPG</sequence>
<dbReference type="NCBIfam" id="TIGR01353">
    <property type="entry name" value="dGTP_triPase"/>
    <property type="match status" value="1"/>
</dbReference>
<dbReference type="Pfam" id="PF01966">
    <property type="entry name" value="HD"/>
    <property type="match status" value="1"/>
</dbReference>
<dbReference type="RefSeq" id="WP_146889840.1">
    <property type="nucleotide sequence ID" value="NZ_BJYG01000032.1"/>
</dbReference>
<accession>A0A511XM93</accession>
<dbReference type="SMART" id="SM00471">
    <property type="entry name" value="HDc"/>
    <property type="match status" value="1"/>
</dbReference>
<comment type="similarity">
    <text evidence="2">Belongs to the dGTPase family. Type 2 subfamily.</text>
</comment>
<evidence type="ECO:0000256" key="2">
    <source>
        <dbReference type="HAMAP-Rule" id="MF_01212"/>
    </source>
</evidence>
<feature type="region of interest" description="Disordered" evidence="3">
    <location>
        <begin position="237"/>
        <end position="256"/>
    </location>
</feature>
<dbReference type="Gene3D" id="1.10.3210.10">
    <property type="entry name" value="Hypothetical protein af1432"/>
    <property type="match status" value="1"/>
</dbReference>
<keyword evidence="6" id="KW-1185">Reference proteome</keyword>
<dbReference type="InterPro" id="IPR050135">
    <property type="entry name" value="dGTPase-like"/>
</dbReference>
<dbReference type="EMBL" id="BJYG01000032">
    <property type="protein sequence ID" value="GEN64064.1"/>
    <property type="molecule type" value="Genomic_DNA"/>
</dbReference>
<dbReference type="InterPro" id="IPR006674">
    <property type="entry name" value="HD_domain"/>
</dbReference>
<evidence type="ECO:0000259" key="4">
    <source>
        <dbReference type="PROSITE" id="PS51831"/>
    </source>
</evidence>
<comment type="caution">
    <text evidence="5">The sequence shown here is derived from an EMBL/GenBank/DDBJ whole genome shotgun (WGS) entry which is preliminary data.</text>
</comment>
<feature type="domain" description="HD" evidence="4">
    <location>
        <begin position="63"/>
        <end position="198"/>
    </location>
</feature>
<dbReference type="PANTHER" id="PTHR11373:SF43">
    <property type="entry name" value="DEOXYGUANOSINETRIPHOSPHATE TRIPHOSPHOHYDROLASE-LIKE PROTEIN"/>
    <property type="match status" value="1"/>
</dbReference>
<evidence type="ECO:0000256" key="1">
    <source>
        <dbReference type="ARBA" id="ARBA00022801"/>
    </source>
</evidence>
<evidence type="ECO:0000313" key="6">
    <source>
        <dbReference type="Proteomes" id="UP000321746"/>
    </source>
</evidence>
<evidence type="ECO:0000313" key="5">
    <source>
        <dbReference type="EMBL" id="GEN64064.1"/>
    </source>
</evidence>
<dbReference type="InterPro" id="IPR003607">
    <property type="entry name" value="HD/PDEase_dom"/>
</dbReference>
<protein>
    <recommendedName>
        <fullName evidence="2">Deoxyguanosinetriphosphate triphosphohydrolase-like protein</fullName>
    </recommendedName>
</protein>
<dbReference type="SUPFAM" id="SSF109604">
    <property type="entry name" value="HD-domain/PDEase-like"/>
    <property type="match status" value="1"/>
</dbReference>
<dbReference type="CDD" id="cd00077">
    <property type="entry name" value="HDc"/>
    <property type="match status" value="1"/>
</dbReference>
<gene>
    <name evidence="5" type="ORF">AOE01nite_22880</name>
</gene>
<dbReference type="PANTHER" id="PTHR11373">
    <property type="entry name" value="DEOXYNUCLEOSIDE TRIPHOSPHATE TRIPHOSPHOHYDROLASE"/>
    <property type="match status" value="1"/>
</dbReference>
<keyword evidence="1 2" id="KW-0378">Hydrolase</keyword>